<dbReference type="EMBL" id="JANUHA010000009">
    <property type="protein sequence ID" value="MCS0597452.1"/>
    <property type="molecule type" value="Genomic_DNA"/>
</dbReference>
<evidence type="ECO:0000256" key="1">
    <source>
        <dbReference type="SAM" id="Phobius"/>
    </source>
</evidence>
<evidence type="ECO:0000313" key="2">
    <source>
        <dbReference type="EMBL" id="MCS0597452.1"/>
    </source>
</evidence>
<comment type="caution">
    <text evidence="2">The sequence shown here is derived from an EMBL/GenBank/DDBJ whole genome shotgun (WGS) entry which is preliminary data.</text>
</comment>
<proteinExistence type="predicted"/>
<dbReference type="RefSeq" id="WP_258828478.1">
    <property type="nucleotide sequence ID" value="NZ_JANUHA010000009.1"/>
</dbReference>
<feature type="transmembrane region" description="Helical" evidence="1">
    <location>
        <begin position="106"/>
        <end position="129"/>
    </location>
</feature>
<gene>
    <name evidence="2" type="ORF">NX780_13965</name>
</gene>
<protein>
    <submittedName>
        <fullName evidence="2">Uncharacterized protein</fullName>
    </submittedName>
</protein>
<accession>A0ABT2AMH5</accession>
<feature type="transmembrane region" description="Helical" evidence="1">
    <location>
        <begin position="40"/>
        <end position="60"/>
    </location>
</feature>
<keyword evidence="1" id="KW-0812">Transmembrane</keyword>
<evidence type="ECO:0000313" key="3">
    <source>
        <dbReference type="Proteomes" id="UP001206572"/>
    </source>
</evidence>
<organism evidence="2 3">
    <name type="scientific">Massilia agri</name>
    <dbReference type="NCBI Taxonomy" id="1886785"/>
    <lineage>
        <taxon>Bacteria</taxon>
        <taxon>Pseudomonadati</taxon>
        <taxon>Pseudomonadota</taxon>
        <taxon>Betaproteobacteria</taxon>
        <taxon>Burkholderiales</taxon>
        <taxon>Oxalobacteraceae</taxon>
        <taxon>Telluria group</taxon>
        <taxon>Massilia</taxon>
    </lineage>
</organism>
<keyword evidence="3" id="KW-1185">Reference proteome</keyword>
<keyword evidence="1" id="KW-1133">Transmembrane helix</keyword>
<feature type="transmembrane region" description="Helical" evidence="1">
    <location>
        <begin position="81"/>
        <end position="100"/>
    </location>
</feature>
<keyword evidence="1" id="KW-0472">Membrane</keyword>
<reference evidence="2 3" key="1">
    <citation type="submission" date="2022-08" db="EMBL/GenBank/DDBJ databases">
        <title>Reclassification of Massilia species as members of the genera Telluria, Duganella, Pseudoduganella, Mokoshia gen. nov. and Zemynaea gen. nov. using orthogonal and non-orthogonal genome-based approaches.</title>
        <authorList>
            <person name="Bowman J.P."/>
        </authorList>
    </citation>
    <scope>NUCLEOTIDE SEQUENCE [LARGE SCALE GENOMIC DNA]</scope>
    <source>
        <strain evidence="2 3">JCM 31661</strain>
    </source>
</reference>
<dbReference type="Proteomes" id="UP001206572">
    <property type="component" value="Unassembled WGS sequence"/>
</dbReference>
<name>A0ABT2AMH5_9BURK</name>
<sequence>MKQSSRFSQLCRAMLGALFILGAAALLAWASPAWLDPEWSRRLAGALLGGVVVVYANAIPKALAQRMRCASPAADQAARRFAGWALVLGGLGYMLAWLAAPLHLAGMIGGLTLGLAVTCAALGCIRIGARHAGH</sequence>